<accession>A0A1J9RHE3</accession>
<feature type="compositionally biased region" description="Low complexity" evidence="1">
    <location>
        <begin position="107"/>
        <end position="142"/>
    </location>
</feature>
<proteinExistence type="predicted"/>
<evidence type="ECO:0000313" key="3">
    <source>
        <dbReference type="Proteomes" id="UP000183809"/>
    </source>
</evidence>
<gene>
    <name evidence="2" type="ORF">BKCO1_2000263</name>
</gene>
<feature type="region of interest" description="Disordered" evidence="1">
    <location>
        <begin position="1"/>
        <end position="52"/>
    </location>
</feature>
<organism evidence="2 3">
    <name type="scientific">Diplodia corticola</name>
    <dbReference type="NCBI Taxonomy" id="236234"/>
    <lineage>
        <taxon>Eukaryota</taxon>
        <taxon>Fungi</taxon>
        <taxon>Dikarya</taxon>
        <taxon>Ascomycota</taxon>
        <taxon>Pezizomycotina</taxon>
        <taxon>Dothideomycetes</taxon>
        <taxon>Dothideomycetes incertae sedis</taxon>
        <taxon>Botryosphaeriales</taxon>
        <taxon>Botryosphaeriaceae</taxon>
        <taxon>Diplodia</taxon>
    </lineage>
</organism>
<sequence length="432" mass="47929">MVQSRSTQRRRQGQASEPDHSTPEPHTGSRGKSFPKTIGETRQRVEEAEKRKKELENVLGENAEELSALNRFIQLEKEVAAKRKDLEETEKQFQEAWNAISTDAQASGQPTSSPPSTGQPSTGQPSTGQPSTGQPSTGQPSGLRTSARLEARRRANGQLTSSPPSTRRPSGPKTSKSEQLANKRKHDMLASYNDDEGDDDECPPPKHLKSENPTESDESRVEEEAEGAVSQTTQELDTAPLPGRCGEWSEKRAEEILGDYLACPLVQTTLNYLESDLSEQMIEELRHTLDTKPGARLHLKTLRRHWGGRIDYFQFRADEDDERAPLKTLSWNKYQQSGHLVSDHRGSGPEGQKRSHTAYKKKLETPLFGYGEPNPEVSPDCGDPKTLTTLYQSFLRTTHASDDPCFAHTGGLLGSQDRCHGCGILGYVEDLD</sequence>
<keyword evidence="3" id="KW-1185">Reference proteome</keyword>
<feature type="compositionally biased region" description="Basic and acidic residues" evidence="1">
    <location>
        <begin position="39"/>
        <end position="52"/>
    </location>
</feature>
<comment type="caution">
    <text evidence="2">The sequence shown here is derived from an EMBL/GenBank/DDBJ whole genome shotgun (WGS) entry which is preliminary data.</text>
</comment>
<feature type="compositionally biased region" description="Acidic residues" evidence="1">
    <location>
        <begin position="214"/>
        <end position="226"/>
    </location>
</feature>
<dbReference type="EMBL" id="MNUE01000002">
    <property type="protein sequence ID" value="OJD39841.1"/>
    <property type="molecule type" value="Genomic_DNA"/>
</dbReference>
<dbReference type="AlphaFoldDB" id="A0A1J9RHE3"/>
<name>A0A1J9RHE3_9PEZI</name>
<dbReference type="OrthoDB" id="10618317at2759"/>
<dbReference type="Proteomes" id="UP000183809">
    <property type="component" value="Unassembled WGS sequence"/>
</dbReference>
<dbReference type="RefSeq" id="XP_020134828.1">
    <property type="nucleotide sequence ID" value="XM_020272467.1"/>
</dbReference>
<reference evidence="2 3" key="1">
    <citation type="submission" date="2016-10" db="EMBL/GenBank/DDBJ databases">
        <title>Proteomics and genomics reveal pathogen-plant mechanisms compatible with a hemibiotrophic lifestyle of Diplodia corticola.</title>
        <authorList>
            <person name="Fernandes I."/>
            <person name="De Jonge R."/>
            <person name="Van De Peer Y."/>
            <person name="Devreese B."/>
            <person name="Alves A."/>
            <person name="Esteves A.C."/>
        </authorList>
    </citation>
    <scope>NUCLEOTIDE SEQUENCE [LARGE SCALE GENOMIC DNA]</scope>
    <source>
        <strain evidence="2 3">CBS 112549</strain>
    </source>
</reference>
<feature type="compositionally biased region" description="Acidic residues" evidence="1">
    <location>
        <begin position="193"/>
        <end position="202"/>
    </location>
</feature>
<dbReference type="GeneID" id="31012726"/>
<feature type="compositionally biased region" description="Low complexity" evidence="1">
    <location>
        <begin position="160"/>
        <end position="174"/>
    </location>
</feature>
<evidence type="ECO:0000256" key="1">
    <source>
        <dbReference type="SAM" id="MobiDB-lite"/>
    </source>
</evidence>
<protein>
    <submittedName>
        <fullName evidence="2">Tropomyosin beta chain-like</fullName>
    </submittedName>
</protein>
<evidence type="ECO:0000313" key="2">
    <source>
        <dbReference type="EMBL" id="OJD39841.1"/>
    </source>
</evidence>
<feature type="region of interest" description="Disordered" evidence="1">
    <location>
        <begin position="86"/>
        <end position="245"/>
    </location>
</feature>